<dbReference type="EMBL" id="CP012600">
    <property type="protein sequence ID" value="ALC82813.1"/>
    <property type="molecule type" value="Genomic_DNA"/>
</dbReference>
<evidence type="ECO:0000256" key="1">
    <source>
        <dbReference type="ARBA" id="ARBA00000725"/>
    </source>
</evidence>
<dbReference type="EC" id="1.10.3.-" evidence="9"/>
<feature type="region of interest" description="Disordered" evidence="10">
    <location>
        <begin position="108"/>
        <end position="127"/>
    </location>
</feature>
<dbReference type="Pfam" id="PF03626">
    <property type="entry name" value="COX4_pro"/>
    <property type="match status" value="1"/>
</dbReference>
<dbReference type="Proteomes" id="UP000067625">
    <property type="component" value="Chromosome"/>
</dbReference>
<comment type="function">
    <text evidence="9">Catalyzes quinol oxidation with the concomitant reduction of oxygen to water.</text>
</comment>
<comment type="catalytic activity">
    <reaction evidence="1 9">
        <text>2 a quinol + O2 = 2 a quinone + 2 H2O</text>
        <dbReference type="Rhea" id="RHEA:55376"/>
        <dbReference type="ChEBI" id="CHEBI:15377"/>
        <dbReference type="ChEBI" id="CHEBI:15379"/>
        <dbReference type="ChEBI" id="CHEBI:24646"/>
        <dbReference type="ChEBI" id="CHEBI:132124"/>
    </reaction>
</comment>
<dbReference type="RefSeq" id="WP_053604625.1">
    <property type="nucleotide sequence ID" value="NZ_CP012600.1"/>
</dbReference>
<keyword evidence="6 9" id="KW-1133">Transmembrane helix</keyword>
<dbReference type="GO" id="GO:0016682">
    <property type="term" value="F:oxidoreductase activity, acting on diphenols and related substances as donors, oxygen as acceptor"/>
    <property type="evidence" value="ECO:0007669"/>
    <property type="project" value="UniProtKB-UniRule"/>
</dbReference>
<dbReference type="GO" id="GO:0015990">
    <property type="term" value="P:electron transport coupled proton transport"/>
    <property type="evidence" value="ECO:0007669"/>
    <property type="project" value="TreeGrafter"/>
</dbReference>
<evidence type="ECO:0000256" key="3">
    <source>
        <dbReference type="ARBA" id="ARBA00008079"/>
    </source>
</evidence>
<reference evidence="12" key="1">
    <citation type="submission" date="2015-08" db="EMBL/GenBank/DDBJ databases">
        <title>Genome sequencing project for genomic taxonomy and phylogenomics of Bacillus-like bacteria.</title>
        <authorList>
            <person name="Liu B."/>
            <person name="Wang J."/>
            <person name="Zhu Y."/>
            <person name="Liu G."/>
            <person name="Chen Q."/>
            <person name="Chen Z."/>
            <person name="Lan J."/>
            <person name="Che J."/>
            <person name="Ge C."/>
            <person name="Shi H."/>
            <person name="Pan Z."/>
            <person name="Liu X."/>
        </authorList>
    </citation>
    <scope>NUCLEOTIDE SEQUENCE [LARGE SCALE GENOMIC DNA]</scope>
    <source>
        <strain evidence="12">FJAT-4402</strain>
    </source>
</reference>
<feature type="compositionally biased region" description="Basic and acidic residues" evidence="10">
    <location>
        <begin position="118"/>
        <end position="127"/>
    </location>
</feature>
<evidence type="ECO:0000256" key="2">
    <source>
        <dbReference type="ARBA" id="ARBA00004651"/>
    </source>
</evidence>
<keyword evidence="12" id="KW-1185">Reference proteome</keyword>
<proteinExistence type="inferred from homology"/>
<evidence type="ECO:0000256" key="9">
    <source>
        <dbReference type="RuleBase" id="RU367153"/>
    </source>
</evidence>
<evidence type="ECO:0000313" key="11">
    <source>
        <dbReference type="EMBL" id="ALC82813.1"/>
    </source>
</evidence>
<feature type="transmembrane region" description="Helical" evidence="9">
    <location>
        <begin position="44"/>
        <end position="65"/>
    </location>
</feature>
<dbReference type="GO" id="GO:0009486">
    <property type="term" value="F:cytochrome bo3 ubiquinol oxidase activity"/>
    <property type="evidence" value="ECO:0007669"/>
    <property type="project" value="TreeGrafter"/>
</dbReference>
<evidence type="ECO:0000313" key="12">
    <source>
        <dbReference type="Proteomes" id="UP000067625"/>
    </source>
</evidence>
<keyword evidence="4 9" id="KW-1003">Cell membrane</keyword>
<evidence type="ECO:0000256" key="4">
    <source>
        <dbReference type="ARBA" id="ARBA00022475"/>
    </source>
</evidence>
<evidence type="ECO:0000256" key="6">
    <source>
        <dbReference type="ARBA" id="ARBA00022989"/>
    </source>
</evidence>
<dbReference type="PANTHER" id="PTHR36835">
    <property type="entry name" value="CYTOCHROME BO(3) UBIQUINOL OXIDASE SUBUNIT 4"/>
    <property type="match status" value="1"/>
</dbReference>
<dbReference type="GO" id="GO:0009319">
    <property type="term" value="C:cytochrome o ubiquinol oxidase complex"/>
    <property type="evidence" value="ECO:0007669"/>
    <property type="project" value="TreeGrafter"/>
</dbReference>
<dbReference type="GO" id="GO:0005886">
    <property type="term" value="C:plasma membrane"/>
    <property type="evidence" value="ECO:0007669"/>
    <property type="project" value="UniProtKB-SubCell"/>
</dbReference>
<organism evidence="11 12">
    <name type="scientific">Bacillus gobiensis</name>
    <dbReference type="NCBI Taxonomy" id="1441095"/>
    <lineage>
        <taxon>Bacteria</taxon>
        <taxon>Bacillati</taxon>
        <taxon>Bacillota</taxon>
        <taxon>Bacilli</taxon>
        <taxon>Bacillales</taxon>
        <taxon>Bacillaceae</taxon>
        <taxon>Bacillus</taxon>
    </lineage>
</organism>
<sequence>MAANSKTAEHNHFPWKHVIGFGMSIVLTLIAFAVVLWTDFSTPAKLWIIFGLALIQAAVQLFLFMHMSESDNGTIQVGNTLFGFFTAIAIVIGTIWIFAAHYHHGDNMDGHSPSQGEKPSEQNHHDH</sequence>
<dbReference type="AlphaFoldDB" id="A0A0M4FZ73"/>
<evidence type="ECO:0000256" key="7">
    <source>
        <dbReference type="ARBA" id="ARBA00023002"/>
    </source>
</evidence>
<dbReference type="STRING" id="1441095.AM592_15380"/>
<gene>
    <name evidence="11" type="ORF">AM592_15380</name>
</gene>
<keyword evidence="8 9" id="KW-0472">Membrane</keyword>
<dbReference type="InterPro" id="IPR050968">
    <property type="entry name" value="Cytochrome_c_oxidase_bac_sub4"/>
</dbReference>
<dbReference type="InterPro" id="IPR014250">
    <property type="entry name" value="QoxD"/>
</dbReference>
<accession>A0A0M4FZ73</accession>
<name>A0A0M4FZ73_9BACI</name>
<dbReference type="PATRIC" id="fig|1441095.3.peg.3392"/>
<evidence type="ECO:0000256" key="5">
    <source>
        <dbReference type="ARBA" id="ARBA00022692"/>
    </source>
</evidence>
<protein>
    <recommendedName>
        <fullName evidence="9">Quinol oxidase subunit 4</fullName>
        <ecNumber evidence="9">1.10.3.-</ecNumber>
    </recommendedName>
</protein>
<feature type="transmembrane region" description="Helical" evidence="9">
    <location>
        <begin position="18"/>
        <end position="38"/>
    </location>
</feature>
<evidence type="ECO:0000256" key="10">
    <source>
        <dbReference type="SAM" id="MobiDB-lite"/>
    </source>
</evidence>
<dbReference type="InterPro" id="IPR005171">
    <property type="entry name" value="Cyt_c_oxidase_su4_prok"/>
</dbReference>
<dbReference type="GO" id="GO:0042773">
    <property type="term" value="P:ATP synthesis coupled electron transport"/>
    <property type="evidence" value="ECO:0007669"/>
    <property type="project" value="UniProtKB-UniRule"/>
</dbReference>
<evidence type="ECO:0000256" key="8">
    <source>
        <dbReference type="ARBA" id="ARBA00023136"/>
    </source>
</evidence>
<dbReference type="OrthoDB" id="2361460at2"/>
<keyword evidence="7 9" id="KW-0560">Oxidoreductase</keyword>
<comment type="subcellular location">
    <subcellularLocation>
        <location evidence="2 9">Cell membrane</location>
        <topology evidence="2 9">Multi-pass membrane protein</topology>
    </subcellularLocation>
</comment>
<reference evidence="11 12" key="2">
    <citation type="journal article" date="2016" name="Int. J. Syst. Evol. Microbiol.">
        <title>Bacillus gobiensis sp. nov., isolated from a soil sample.</title>
        <authorList>
            <person name="Liu B."/>
            <person name="Liu G.H."/>
            <person name="Cetin S."/>
            <person name="Schumann P."/>
            <person name="Pan Z.Z."/>
            <person name="Chen Q.Q."/>
        </authorList>
    </citation>
    <scope>NUCLEOTIDE SEQUENCE [LARGE SCALE GENOMIC DNA]</scope>
    <source>
        <strain evidence="11 12">FJAT-4402</strain>
    </source>
</reference>
<dbReference type="GO" id="GO:0015078">
    <property type="term" value="F:proton transmembrane transporter activity"/>
    <property type="evidence" value="ECO:0007669"/>
    <property type="project" value="TreeGrafter"/>
</dbReference>
<dbReference type="NCBIfam" id="TIGR02901">
    <property type="entry name" value="QoxD"/>
    <property type="match status" value="1"/>
</dbReference>
<feature type="transmembrane region" description="Helical" evidence="9">
    <location>
        <begin position="77"/>
        <end position="99"/>
    </location>
</feature>
<dbReference type="PANTHER" id="PTHR36835:SF1">
    <property type="entry name" value="CYTOCHROME BO(3) UBIQUINOL OXIDASE SUBUNIT 4"/>
    <property type="match status" value="1"/>
</dbReference>
<keyword evidence="5 9" id="KW-0812">Transmembrane</keyword>
<dbReference type="GO" id="GO:0019646">
    <property type="term" value="P:aerobic electron transport chain"/>
    <property type="evidence" value="ECO:0007669"/>
    <property type="project" value="TreeGrafter"/>
</dbReference>
<comment type="similarity">
    <text evidence="3 9">Belongs to the cytochrome c oxidase bacterial subunit 4 family.</text>
</comment>